<proteinExistence type="predicted"/>
<protein>
    <submittedName>
        <fullName evidence="1">Uncharacterized protein</fullName>
    </submittedName>
</protein>
<sequence length="69" mass="7228">MVINHGPKSAQTNNLDKYTVVIVAAGVMVDGATAGRQSEDAPAQEGPSQCKIMAVIQAEGPSRQQIMAF</sequence>
<dbReference type="AlphaFoldDB" id="A0AAV7VZY4"/>
<dbReference type="EMBL" id="JANPWB010000002">
    <property type="protein sequence ID" value="KAJ1206026.1"/>
    <property type="molecule type" value="Genomic_DNA"/>
</dbReference>
<evidence type="ECO:0000313" key="2">
    <source>
        <dbReference type="Proteomes" id="UP001066276"/>
    </source>
</evidence>
<keyword evidence="2" id="KW-1185">Reference proteome</keyword>
<name>A0AAV7VZY4_PLEWA</name>
<evidence type="ECO:0000313" key="1">
    <source>
        <dbReference type="EMBL" id="KAJ1206026.1"/>
    </source>
</evidence>
<reference evidence="1" key="1">
    <citation type="journal article" date="2022" name="bioRxiv">
        <title>Sequencing and chromosome-scale assembly of the giantPleurodeles waltlgenome.</title>
        <authorList>
            <person name="Brown T."/>
            <person name="Elewa A."/>
            <person name="Iarovenko S."/>
            <person name="Subramanian E."/>
            <person name="Araus A.J."/>
            <person name="Petzold A."/>
            <person name="Susuki M."/>
            <person name="Suzuki K.-i.T."/>
            <person name="Hayashi T."/>
            <person name="Toyoda A."/>
            <person name="Oliveira C."/>
            <person name="Osipova E."/>
            <person name="Leigh N.D."/>
            <person name="Simon A."/>
            <person name="Yun M.H."/>
        </authorList>
    </citation>
    <scope>NUCLEOTIDE SEQUENCE</scope>
    <source>
        <strain evidence="1">20211129_DDA</strain>
        <tissue evidence="1">Liver</tissue>
    </source>
</reference>
<dbReference type="Proteomes" id="UP001066276">
    <property type="component" value="Chromosome 1_2"/>
</dbReference>
<accession>A0AAV7VZY4</accession>
<organism evidence="1 2">
    <name type="scientific">Pleurodeles waltl</name>
    <name type="common">Iberian ribbed newt</name>
    <dbReference type="NCBI Taxonomy" id="8319"/>
    <lineage>
        <taxon>Eukaryota</taxon>
        <taxon>Metazoa</taxon>
        <taxon>Chordata</taxon>
        <taxon>Craniata</taxon>
        <taxon>Vertebrata</taxon>
        <taxon>Euteleostomi</taxon>
        <taxon>Amphibia</taxon>
        <taxon>Batrachia</taxon>
        <taxon>Caudata</taxon>
        <taxon>Salamandroidea</taxon>
        <taxon>Salamandridae</taxon>
        <taxon>Pleurodelinae</taxon>
        <taxon>Pleurodeles</taxon>
    </lineage>
</organism>
<gene>
    <name evidence="1" type="ORF">NDU88_001441</name>
</gene>
<comment type="caution">
    <text evidence="1">The sequence shown here is derived from an EMBL/GenBank/DDBJ whole genome shotgun (WGS) entry which is preliminary data.</text>
</comment>